<evidence type="ECO:0000256" key="4">
    <source>
        <dbReference type="PROSITE-ProRule" id="PRU00335"/>
    </source>
</evidence>
<dbReference type="PROSITE" id="PS50977">
    <property type="entry name" value="HTH_TETR_2"/>
    <property type="match status" value="1"/>
</dbReference>
<evidence type="ECO:0000259" key="5">
    <source>
        <dbReference type="PROSITE" id="PS50977"/>
    </source>
</evidence>
<dbReference type="AlphaFoldDB" id="A0A3S0K8X6"/>
<feature type="DNA-binding region" description="H-T-H motif" evidence="4">
    <location>
        <begin position="28"/>
        <end position="47"/>
    </location>
</feature>
<dbReference type="PANTHER" id="PTHR47506">
    <property type="entry name" value="TRANSCRIPTIONAL REGULATORY PROTEIN"/>
    <property type="match status" value="1"/>
</dbReference>
<dbReference type="OrthoDB" id="9811084at2"/>
<dbReference type="GO" id="GO:0003677">
    <property type="term" value="F:DNA binding"/>
    <property type="evidence" value="ECO:0007669"/>
    <property type="project" value="UniProtKB-UniRule"/>
</dbReference>
<protein>
    <submittedName>
        <fullName evidence="6">TetR/AcrR family transcriptional regulator</fullName>
    </submittedName>
</protein>
<comment type="caution">
    <text evidence="6">The sequence shown here is derived from an EMBL/GenBank/DDBJ whole genome shotgun (WGS) entry which is preliminary data.</text>
</comment>
<dbReference type="SUPFAM" id="SSF46689">
    <property type="entry name" value="Homeodomain-like"/>
    <property type="match status" value="1"/>
</dbReference>
<dbReference type="PANTHER" id="PTHR47506:SF1">
    <property type="entry name" value="HTH-TYPE TRANSCRIPTIONAL REGULATOR YJDC"/>
    <property type="match status" value="1"/>
</dbReference>
<evidence type="ECO:0000313" key="6">
    <source>
        <dbReference type="EMBL" id="RTR17038.1"/>
    </source>
</evidence>
<dbReference type="SUPFAM" id="SSF48498">
    <property type="entry name" value="Tetracyclin repressor-like, C-terminal domain"/>
    <property type="match status" value="1"/>
</dbReference>
<proteinExistence type="predicted"/>
<dbReference type="EMBL" id="RXMA01000021">
    <property type="protein sequence ID" value="RTR17038.1"/>
    <property type="molecule type" value="Genomic_DNA"/>
</dbReference>
<dbReference type="InterPro" id="IPR036271">
    <property type="entry name" value="Tet_transcr_reg_TetR-rel_C_sf"/>
</dbReference>
<evidence type="ECO:0000313" key="7">
    <source>
        <dbReference type="Proteomes" id="UP000277007"/>
    </source>
</evidence>
<keyword evidence="1" id="KW-0805">Transcription regulation</keyword>
<sequence length="190" mass="20570">MPRTIAERADVLPVLGELFRRHGYEGASLAVIAKATGLGKGSLYNFFPGGKEEMAAAVLTNVEEWFETNLFTPLFAVTDRVGAVAAVAAMVTAVDTYFRSGRRMCLVGVFALGDVRDPFADRIQGYFQRWIDGLAHALARCGHDPADARGIAEEVVAGIQGALVTARATDDPALFTRVLDRLRRRCGVPE</sequence>
<dbReference type="Pfam" id="PF21993">
    <property type="entry name" value="TetR_C_13_2"/>
    <property type="match status" value="1"/>
</dbReference>
<gene>
    <name evidence="6" type="ORF">EJ903_18900</name>
</gene>
<name>A0A3S0K8X6_9PROT</name>
<dbReference type="InterPro" id="IPR054156">
    <property type="entry name" value="YxaF_TetR_C"/>
</dbReference>
<keyword evidence="2 4" id="KW-0238">DNA-binding</keyword>
<reference evidence="6 7" key="1">
    <citation type="submission" date="2018-12" db="EMBL/GenBank/DDBJ databases">
        <authorList>
            <person name="Yang Y."/>
        </authorList>
    </citation>
    <scope>NUCLEOTIDE SEQUENCE [LARGE SCALE GENOMIC DNA]</scope>
    <source>
        <strain evidence="6 7">L-25-5w-1</strain>
    </source>
</reference>
<organism evidence="6 7">
    <name type="scientific">Azospirillum griseum</name>
    <dbReference type="NCBI Taxonomy" id="2496639"/>
    <lineage>
        <taxon>Bacteria</taxon>
        <taxon>Pseudomonadati</taxon>
        <taxon>Pseudomonadota</taxon>
        <taxon>Alphaproteobacteria</taxon>
        <taxon>Rhodospirillales</taxon>
        <taxon>Azospirillaceae</taxon>
        <taxon>Azospirillum</taxon>
    </lineage>
</organism>
<dbReference type="Proteomes" id="UP000277007">
    <property type="component" value="Unassembled WGS sequence"/>
</dbReference>
<dbReference type="Gene3D" id="1.10.357.10">
    <property type="entry name" value="Tetracycline Repressor, domain 2"/>
    <property type="match status" value="1"/>
</dbReference>
<evidence type="ECO:0000256" key="1">
    <source>
        <dbReference type="ARBA" id="ARBA00023015"/>
    </source>
</evidence>
<accession>A0A3S0K8X6</accession>
<evidence type="ECO:0000256" key="3">
    <source>
        <dbReference type="ARBA" id="ARBA00023163"/>
    </source>
</evidence>
<feature type="domain" description="HTH tetR-type" evidence="5">
    <location>
        <begin position="5"/>
        <end position="65"/>
    </location>
</feature>
<evidence type="ECO:0000256" key="2">
    <source>
        <dbReference type="ARBA" id="ARBA00023125"/>
    </source>
</evidence>
<dbReference type="RefSeq" id="WP_126618366.1">
    <property type="nucleotide sequence ID" value="NZ_JBHUCY010000019.1"/>
</dbReference>
<keyword evidence="3" id="KW-0804">Transcription</keyword>
<dbReference type="InterPro" id="IPR001647">
    <property type="entry name" value="HTH_TetR"/>
</dbReference>
<keyword evidence="7" id="KW-1185">Reference proteome</keyword>
<dbReference type="InterPro" id="IPR009057">
    <property type="entry name" value="Homeodomain-like_sf"/>
</dbReference>
<dbReference type="Pfam" id="PF00440">
    <property type="entry name" value="TetR_N"/>
    <property type="match status" value="1"/>
</dbReference>